<proteinExistence type="inferred from homology"/>
<feature type="transmembrane region" description="Helical" evidence="7">
    <location>
        <begin position="223"/>
        <end position="245"/>
    </location>
</feature>
<gene>
    <name evidence="9" type="ORF">SAMN05421790_104295</name>
</gene>
<keyword evidence="10" id="KW-1185">Reference proteome</keyword>
<dbReference type="EMBL" id="FTOD01000004">
    <property type="protein sequence ID" value="SIS75443.1"/>
    <property type="molecule type" value="Genomic_DNA"/>
</dbReference>
<comment type="subcellular location">
    <subcellularLocation>
        <location evidence="1 7">Cell membrane</location>
        <topology evidence="1 7">Multi-pass membrane protein</topology>
    </subcellularLocation>
</comment>
<comment type="similarity">
    <text evidence="7">Belongs to the binding-protein-dependent transport system permease family.</text>
</comment>
<evidence type="ECO:0000256" key="6">
    <source>
        <dbReference type="ARBA" id="ARBA00023136"/>
    </source>
</evidence>
<sequence length="266" mass="29314">MKEWLRNRLRGIFPPLLTLFLLLAVWEAGARLVKVEAWLLPAPSRIAASLVESWELLLRHTGPTLTEAALGFGLGIGVALLLAVGIELFPWLRRGVYPLLITSQTVPVIAVAPLLILWFGYGLLPKVLIVALVTFFPVVVSTVDGLRSADPDMVRLLKSMGAGEWRVFRMVRFPHALPSFFSGMKIAATYGILGAVIAEWLGASEGLGVFLIRSQNSFAADRVFVAIAAITFWSLILFGLVQVLARWAAPWAYIHNEEDRRGEKEG</sequence>
<dbReference type="CDD" id="cd06261">
    <property type="entry name" value="TM_PBP2"/>
    <property type="match status" value="1"/>
</dbReference>
<dbReference type="PANTHER" id="PTHR30151:SF20">
    <property type="entry name" value="ABC TRANSPORTER PERMEASE PROTEIN HI_0355-RELATED"/>
    <property type="match status" value="1"/>
</dbReference>
<dbReference type="PANTHER" id="PTHR30151">
    <property type="entry name" value="ALKANE SULFONATE ABC TRANSPORTER-RELATED, MEMBRANE SUBUNIT"/>
    <property type="match status" value="1"/>
</dbReference>
<dbReference type="SUPFAM" id="SSF161098">
    <property type="entry name" value="MetI-like"/>
    <property type="match status" value="1"/>
</dbReference>
<name>A0A1N7LNL6_9BACL</name>
<dbReference type="AlphaFoldDB" id="A0A1N7LNL6"/>
<feature type="domain" description="ABC transmembrane type-1" evidence="8">
    <location>
        <begin position="61"/>
        <end position="245"/>
    </location>
</feature>
<organism evidence="9 10">
    <name type="scientific">Kroppenstedtia eburnea</name>
    <dbReference type="NCBI Taxonomy" id="714067"/>
    <lineage>
        <taxon>Bacteria</taxon>
        <taxon>Bacillati</taxon>
        <taxon>Bacillota</taxon>
        <taxon>Bacilli</taxon>
        <taxon>Bacillales</taxon>
        <taxon>Thermoactinomycetaceae</taxon>
        <taxon>Kroppenstedtia</taxon>
    </lineage>
</organism>
<evidence type="ECO:0000313" key="10">
    <source>
        <dbReference type="Proteomes" id="UP000186795"/>
    </source>
</evidence>
<evidence type="ECO:0000259" key="8">
    <source>
        <dbReference type="PROSITE" id="PS50928"/>
    </source>
</evidence>
<dbReference type="OrthoDB" id="9804353at2"/>
<evidence type="ECO:0000256" key="1">
    <source>
        <dbReference type="ARBA" id="ARBA00004651"/>
    </source>
</evidence>
<dbReference type="RefSeq" id="WP_076524595.1">
    <property type="nucleotide sequence ID" value="NZ_CP048103.1"/>
</dbReference>
<dbReference type="GO" id="GO:0005886">
    <property type="term" value="C:plasma membrane"/>
    <property type="evidence" value="ECO:0007669"/>
    <property type="project" value="UniProtKB-SubCell"/>
</dbReference>
<protein>
    <submittedName>
        <fullName evidence="9">ABC-type nitrate/sulfonate/bicarbonate transport system, permease component</fullName>
    </submittedName>
</protein>
<evidence type="ECO:0000256" key="3">
    <source>
        <dbReference type="ARBA" id="ARBA00022475"/>
    </source>
</evidence>
<evidence type="ECO:0000256" key="7">
    <source>
        <dbReference type="RuleBase" id="RU363032"/>
    </source>
</evidence>
<evidence type="ECO:0000256" key="5">
    <source>
        <dbReference type="ARBA" id="ARBA00022989"/>
    </source>
</evidence>
<dbReference type="Pfam" id="PF00528">
    <property type="entry name" value="BPD_transp_1"/>
    <property type="match status" value="1"/>
</dbReference>
<dbReference type="InterPro" id="IPR035906">
    <property type="entry name" value="MetI-like_sf"/>
</dbReference>
<evidence type="ECO:0000256" key="2">
    <source>
        <dbReference type="ARBA" id="ARBA00022448"/>
    </source>
</evidence>
<feature type="transmembrane region" description="Helical" evidence="7">
    <location>
        <begin position="127"/>
        <end position="146"/>
    </location>
</feature>
<keyword evidence="4 7" id="KW-0812">Transmembrane</keyword>
<reference evidence="10" key="1">
    <citation type="submission" date="2017-01" db="EMBL/GenBank/DDBJ databases">
        <authorList>
            <person name="Varghese N."/>
            <person name="Submissions S."/>
        </authorList>
    </citation>
    <scope>NUCLEOTIDE SEQUENCE [LARGE SCALE GENOMIC DNA]</scope>
    <source>
        <strain evidence="10">DSM 45196</strain>
    </source>
</reference>
<feature type="transmembrane region" description="Helical" evidence="7">
    <location>
        <begin position="68"/>
        <end position="89"/>
    </location>
</feature>
<dbReference type="Proteomes" id="UP000186795">
    <property type="component" value="Unassembled WGS sequence"/>
</dbReference>
<keyword evidence="6 7" id="KW-0472">Membrane</keyword>
<dbReference type="GO" id="GO:0055085">
    <property type="term" value="P:transmembrane transport"/>
    <property type="evidence" value="ECO:0007669"/>
    <property type="project" value="InterPro"/>
</dbReference>
<keyword evidence="5 7" id="KW-1133">Transmembrane helix</keyword>
<evidence type="ECO:0000313" key="9">
    <source>
        <dbReference type="EMBL" id="SIS75443.1"/>
    </source>
</evidence>
<keyword evidence="3" id="KW-1003">Cell membrane</keyword>
<keyword evidence="2 7" id="KW-0813">Transport</keyword>
<accession>A0A1N7LNL6</accession>
<dbReference type="PROSITE" id="PS50928">
    <property type="entry name" value="ABC_TM1"/>
    <property type="match status" value="1"/>
</dbReference>
<dbReference type="Gene3D" id="1.10.3720.10">
    <property type="entry name" value="MetI-like"/>
    <property type="match status" value="1"/>
</dbReference>
<feature type="transmembrane region" description="Helical" evidence="7">
    <location>
        <begin position="96"/>
        <end position="121"/>
    </location>
</feature>
<feature type="transmembrane region" description="Helical" evidence="7">
    <location>
        <begin position="176"/>
        <end position="203"/>
    </location>
</feature>
<evidence type="ECO:0000256" key="4">
    <source>
        <dbReference type="ARBA" id="ARBA00022692"/>
    </source>
</evidence>
<dbReference type="InterPro" id="IPR000515">
    <property type="entry name" value="MetI-like"/>
</dbReference>